<feature type="transmembrane region" description="Helical" evidence="1">
    <location>
        <begin position="12"/>
        <end position="31"/>
    </location>
</feature>
<gene>
    <name evidence="2" type="ORF">Clacol_003137</name>
</gene>
<accession>A0AAV5A5J1</accession>
<keyword evidence="1" id="KW-0812">Transmembrane</keyword>
<evidence type="ECO:0000313" key="2">
    <source>
        <dbReference type="EMBL" id="GJJ08917.1"/>
    </source>
</evidence>
<organism evidence="2 3">
    <name type="scientific">Clathrus columnatus</name>
    <dbReference type="NCBI Taxonomy" id="1419009"/>
    <lineage>
        <taxon>Eukaryota</taxon>
        <taxon>Fungi</taxon>
        <taxon>Dikarya</taxon>
        <taxon>Basidiomycota</taxon>
        <taxon>Agaricomycotina</taxon>
        <taxon>Agaricomycetes</taxon>
        <taxon>Phallomycetidae</taxon>
        <taxon>Phallales</taxon>
        <taxon>Clathraceae</taxon>
        <taxon>Clathrus</taxon>
    </lineage>
</organism>
<dbReference type="Proteomes" id="UP001050691">
    <property type="component" value="Unassembled WGS sequence"/>
</dbReference>
<sequence length="93" mass="10110">MTHNYTLPICHAFVLVISVIGSILASLPAAYTAGKCFSIGKLTLDFGKIVSNMNIITGVFNFQVERYVSAGLEVLSAFVEHIMSLIDTFDGHE</sequence>
<comment type="caution">
    <text evidence="2">The sequence shown here is derived from an EMBL/GenBank/DDBJ whole genome shotgun (WGS) entry which is preliminary data.</text>
</comment>
<protein>
    <submittedName>
        <fullName evidence="2">Uncharacterized protein</fullName>
    </submittedName>
</protein>
<keyword evidence="1" id="KW-1133">Transmembrane helix</keyword>
<reference evidence="2" key="1">
    <citation type="submission" date="2021-10" db="EMBL/GenBank/DDBJ databases">
        <title>De novo Genome Assembly of Clathrus columnatus (Basidiomycota, Fungi) Using Illumina and Nanopore Sequence Data.</title>
        <authorList>
            <person name="Ogiso-Tanaka E."/>
            <person name="Itagaki H."/>
            <person name="Hosoya T."/>
            <person name="Hosaka K."/>
        </authorList>
    </citation>
    <scope>NUCLEOTIDE SEQUENCE</scope>
    <source>
        <strain evidence="2">MO-923</strain>
    </source>
</reference>
<keyword evidence="1" id="KW-0472">Membrane</keyword>
<name>A0AAV5A5J1_9AGAM</name>
<keyword evidence="3" id="KW-1185">Reference proteome</keyword>
<dbReference type="EMBL" id="BPWL01000003">
    <property type="protein sequence ID" value="GJJ08917.1"/>
    <property type="molecule type" value="Genomic_DNA"/>
</dbReference>
<evidence type="ECO:0000313" key="3">
    <source>
        <dbReference type="Proteomes" id="UP001050691"/>
    </source>
</evidence>
<proteinExistence type="predicted"/>
<dbReference type="AlphaFoldDB" id="A0AAV5A5J1"/>
<evidence type="ECO:0000256" key="1">
    <source>
        <dbReference type="SAM" id="Phobius"/>
    </source>
</evidence>